<dbReference type="KEGG" id="mstr:EGN60_00285"/>
<dbReference type="AlphaFoldDB" id="A0A3G8LHT3"/>
<dbReference type="EMBL" id="VFSY01000002">
    <property type="protein sequence ID" value="TPI03017.1"/>
    <property type="molecule type" value="Genomic_DNA"/>
</dbReference>
<dbReference type="Gene3D" id="3.30.1230.10">
    <property type="entry name" value="YlxR-like"/>
    <property type="match status" value="1"/>
</dbReference>
<dbReference type="Proteomes" id="UP000317904">
    <property type="component" value="Unassembled WGS sequence"/>
</dbReference>
<proteinExistence type="predicted"/>
<keyword evidence="4" id="KW-1185">Reference proteome</keyword>
<evidence type="ECO:0000259" key="1">
    <source>
        <dbReference type="Pfam" id="PF04296"/>
    </source>
</evidence>
<dbReference type="Pfam" id="PF04296">
    <property type="entry name" value="YlxR"/>
    <property type="match status" value="1"/>
</dbReference>
<evidence type="ECO:0000313" key="2">
    <source>
        <dbReference type="EMBL" id="AZG68420.1"/>
    </source>
</evidence>
<protein>
    <submittedName>
        <fullName evidence="2">YlxR family protein</fullName>
    </submittedName>
</protein>
<dbReference type="PANTHER" id="PTHR34215:SF1">
    <property type="entry name" value="YLXR DOMAIN-CONTAINING PROTEIN"/>
    <property type="match status" value="1"/>
</dbReference>
<accession>A0A502M2E4</accession>
<organism evidence="2 4">
    <name type="scientific">Mycoplasma struthionis</name>
    <dbReference type="NCBI Taxonomy" id="538220"/>
    <lineage>
        <taxon>Bacteria</taxon>
        <taxon>Bacillati</taxon>
        <taxon>Mycoplasmatota</taxon>
        <taxon>Mollicutes</taxon>
        <taxon>Mycoplasmataceae</taxon>
        <taxon>Mycoplasma</taxon>
    </lineage>
</organism>
<dbReference type="Proteomes" id="UP000275883">
    <property type="component" value="Chromosome"/>
</dbReference>
<dbReference type="InterPro" id="IPR007393">
    <property type="entry name" value="YlxR_dom"/>
</dbReference>
<accession>A0A3G8LHT3</accession>
<name>A0A3G8LHT3_9MOLU</name>
<dbReference type="SUPFAM" id="SSF64376">
    <property type="entry name" value="YlxR-like"/>
    <property type="match status" value="1"/>
</dbReference>
<dbReference type="PANTHER" id="PTHR34215">
    <property type="entry name" value="BLL0784 PROTEIN"/>
    <property type="match status" value="1"/>
</dbReference>
<feature type="domain" description="YlxR" evidence="1">
    <location>
        <begin position="9"/>
        <end position="82"/>
    </location>
</feature>
<dbReference type="EMBL" id="CP034044">
    <property type="protein sequence ID" value="AZG68420.1"/>
    <property type="molecule type" value="Genomic_DNA"/>
</dbReference>
<dbReference type="RefSeq" id="WP_124724115.1">
    <property type="nucleotide sequence ID" value="NZ_CP034044.1"/>
</dbReference>
<evidence type="ECO:0000313" key="5">
    <source>
        <dbReference type="Proteomes" id="UP000317904"/>
    </source>
</evidence>
<dbReference type="OrthoDB" id="398624at2"/>
<gene>
    <name evidence="2" type="ORF">EGN60_00285</name>
    <name evidence="3" type="ORF">FJM01_00150</name>
</gene>
<dbReference type="InterPro" id="IPR035931">
    <property type="entry name" value="YlxR-like_sf"/>
</dbReference>
<reference evidence="2 4" key="1">
    <citation type="submission" date="2018-11" db="EMBL/GenBank/DDBJ databases">
        <title>Genome sequence of Mycoplasma struthionis sp. nov.</title>
        <authorList>
            <person name="Spergser J."/>
        </authorList>
    </citation>
    <scope>NUCLEOTIDE SEQUENCE [LARGE SCALE GENOMIC DNA]</scope>
    <source>
        <strain evidence="2 4">237IA</strain>
    </source>
</reference>
<reference evidence="3 5" key="2">
    <citation type="submission" date="2019-06" db="EMBL/GenBank/DDBJ databases">
        <title>A comparative genomics study of ostrich specific Mycoplasmas.</title>
        <authorList>
            <person name="Botes A."/>
            <person name="Nel T."/>
        </authorList>
    </citation>
    <scope>NUCLEOTIDE SEQUENCE [LARGE SCALE GENOMIC DNA]</scope>
    <source>
        <strain evidence="3 5">Ms01</strain>
    </source>
</reference>
<evidence type="ECO:0000313" key="4">
    <source>
        <dbReference type="Proteomes" id="UP000275883"/>
    </source>
</evidence>
<sequence>MKTDKNYSRKSISDNKIYEISKLVRFVKNKQGEISFDENKNKPGRGAYCLASQDQLDILFNKKLLHKAFRQNIAPEVYEKLRNEVELWLNKKTTENQTLKH</sequence>
<evidence type="ECO:0000313" key="3">
    <source>
        <dbReference type="EMBL" id="TPI03017.1"/>
    </source>
</evidence>
<dbReference type="InterPro" id="IPR037465">
    <property type="entry name" value="YlxR"/>
</dbReference>